<dbReference type="EMBL" id="BMXP01000015">
    <property type="protein sequence ID" value="GGW97372.1"/>
    <property type="molecule type" value="Genomic_DNA"/>
</dbReference>
<keyword evidence="4" id="KW-1185">Reference proteome</keyword>
<reference evidence="3" key="1">
    <citation type="journal article" date="2014" name="Int. J. Syst. Evol. Microbiol.">
        <title>Complete genome sequence of Corynebacterium casei LMG S-19264T (=DSM 44701T), isolated from a smear-ripened cheese.</title>
        <authorList>
            <consortium name="US DOE Joint Genome Institute (JGI-PGF)"/>
            <person name="Walter F."/>
            <person name="Albersmeier A."/>
            <person name="Kalinowski J."/>
            <person name="Ruckert C."/>
        </authorList>
    </citation>
    <scope>NUCLEOTIDE SEQUENCE</scope>
    <source>
        <strain evidence="3">KCTC 22164</strain>
    </source>
</reference>
<reference evidence="3" key="2">
    <citation type="submission" date="2020-09" db="EMBL/GenBank/DDBJ databases">
        <authorList>
            <person name="Sun Q."/>
            <person name="Kim S."/>
        </authorList>
    </citation>
    <scope>NUCLEOTIDE SEQUENCE</scope>
    <source>
        <strain evidence="3">KCTC 22164</strain>
    </source>
</reference>
<evidence type="ECO:0000313" key="3">
    <source>
        <dbReference type="EMBL" id="GGW97372.1"/>
    </source>
</evidence>
<dbReference type="Gene3D" id="3.30.2420.10">
    <property type="entry name" value="TonB"/>
    <property type="match status" value="1"/>
</dbReference>
<dbReference type="PROSITE" id="PS52015">
    <property type="entry name" value="TONB_CTD"/>
    <property type="match status" value="1"/>
</dbReference>
<sequence length="122" mass="13457">MKLRILVATLVALTASACSSLSPTLTRAPITVENDELDKYWKSSGFSFNIASLPGPAGSVKLRYLIDSNGDVHDVEVIDFQPNEDWVVAGKRALGNIEYKPSEQNTTKQPVIVETEFTFINR</sequence>
<dbReference type="RefSeq" id="WP_189408482.1">
    <property type="nucleotide sequence ID" value="NZ_BMXP01000015.1"/>
</dbReference>
<comment type="caution">
    <text evidence="3">The sequence shown here is derived from an EMBL/GenBank/DDBJ whole genome shotgun (WGS) entry which is preliminary data.</text>
</comment>
<dbReference type="SUPFAM" id="SSF74653">
    <property type="entry name" value="TolA/TonB C-terminal domain"/>
    <property type="match status" value="1"/>
</dbReference>
<evidence type="ECO:0000313" key="4">
    <source>
        <dbReference type="Proteomes" id="UP000631300"/>
    </source>
</evidence>
<dbReference type="Pfam" id="PF03544">
    <property type="entry name" value="TonB_C"/>
    <property type="match status" value="1"/>
</dbReference>
<dbReference type="InterPro" id="IPR037682">
    <property type="entry name" value="TonB_C"/>
</dbReference>
<feature type="chain" id="PRO_5037195451" description="TonB C-terminal domain-containing protein" evidence="1">
    <location>
        <begin position="18"/>
        <end position="122"/>
    </location>
</feature>
<accession>A0A918JRH9</accession>
<dbReference type="PROSITE" id="PS51257">
    <property type="entry name" value="PROKAR_LIPOPROTEIN"/>
    <property type="match status" value="1"/>
</dbReference>
<feature type="domain" description="TonB C-terminal" evidence="2">
    <location>
        <begin position="32"/>
        <end position="122"/>
    </location>
</feature>
<organism evidence="3 4">
    <name type="scientific">Alteromonas halophila</name>
    <dbReference type="NCBI Taxonomy" id="516698"/>
    <lineage>
        <taxon>Bacteria</taxon>
        <taxon>Pseudomonadati</taxon>
        <taxon>Pseudomonadota</taxon>
        <taxon>Gammaproteobacteria</taxon>
        <taxon>Alteromonadales</taxon>
        <taxon>Alteromonadaceae</taxon>
        <taxon>Alteromonas/Salinimonas group</taxon>
        <taxon>Alteromonas</taxon>
    </lineage>
</organism>
<dbReference type="GO" id="GO:0055085">
    <property type="term" value="P:transmembrane transport"/>
    <property type="evidence" value="ECO:0007669"/>
    <property type="project" value="InterPro"/>
</dbReference>
<keyword evidence="1" id="KW-0732">Signal</keyword>
<proteinExistence type="predicted"/>
<protein>
    <recommendedName>
        <fullName evidence="2">TonB C-terminal domain-containing protein</fullName>
    </recommendedName>
</protein>
<evidence type="ECO:0000256" key="1">
    <source>
        <dbReference type="SAM" id="SignalP"/>
    </source>
</evidence>
<gene>
    <name evidence="3" type="ORF">GCM10007391_34330</name>
</gene>
<feature type="signal peptide" evidence="1">
    <location>
        <begin position="1"/>
        <end position="17"/>
    </location>
</feature>
<name>A0A918JRH9_9ALTE</name>
<evidence type="ECO:0000259" key="2">
    <source>
        <dbReference type="PROSITE" id="PS52015"/>
    </source>
</evidence>
<dbReference type="AlphaFoldDB" id="A0A918JRH9"/>
<dbReference type="Proteomes" id="UP000631300">
    <property type="component" value="Unassembled WGS sequence"/>
</dbReference>